<name>A0A401LEK6_9FIRM</name>
<dbReference type="AlphaFoldDB" id="A0A401LEK6"/>
<evidence type="ECO:0000256" key="1">
    <source>
        <dbReference type="SAM" id="Phobius"/>
    </source>
</evidence>
<keyword evidence="3" id="KW-1185">Reference proteome</keyword>
<keyword evidence="1" id="KW-1133">Transmembrane helix</keyword>
<evidence type="ECO:0000313" key="2">
    <source>
        <dbReference type="EMBL" id="GCB30006.1"/>
    </source>
</evidence>
<accession>A0A401LEK6</accession>
<organism evidence="2 3">
    <name type="scientific">Anaerotignum faecicola</name>
    <dbReference type="NCBI Taxonomy" id="2358141"/>
    <lineage>
        <taxon>Bacteria</taxon>
        <taxon>Bacillati</taxon>
        <taxon>Bacillota</taxon>
        <taxon>Clostridia</taxon>
        <taxon>Lachnospirales</taxon>
        <taxon>Anaerotignaceae</taxon>
        <taxon>Anaerotignum</taxon>
    </lineage>
</organism>
<dbReference type="RefSeq" id="WP_016408145.1">
    <property type="nucleotide sequence ID" value="NZ_DAVZTY010000040.1"/>
</dbReference>
<comment type="caution">
    <text evidence="2">The sequence shown here is derived from an EMBL/GenBank/DDBJ whole genome shotgun (WGS) entry which is preliminary data.</text>
</comment>
<gene>
    <name evidence="2" type="ORF">KGMB03357_16670</name>
</gene>
<protein>
    <submittedName>
        <fullName evidence="2">Uncharacterized protein</fullName>
    </submittedName>
</protein>
<evidence type="ECO:0000313" key="3">
    <source>
        <dbReference type="Proteomes" id="UP000287361"/>
    </source>
</evidence>
<dbReference type="Proteomes" id="UP000287361">
    <property type="component" value="Unassembled WGS sequence"/>
</dbReference>
<dbReference type="GeneID" id="86195459"/>
<keyword evidence="1" id="KW-0812">Transmembrane</keyword>
<dbReference type="EMBL" id="BHVZ01000004">
    <property type="protein sequence ID" value="GCB30006.1"/>
    <property type="molecule type" value="Genomic_DNA"/>
</dbReference>
<sequence>MLYATAIGLGVLGVLVLLATLLLCLLELLRMVLLWREKERYRSFTPQERIFYKKDKLFWLLALWGMDAALGWKTEKTDRALTLRLPAVSEGEYQRICSLLEKTVYGGIMLEPFEERALDRFLYHLTGQDMKKSLGMWLKLHYACLKKRK</sequence>
<keyword evidence="1" id="KW-0472">Membrane</keyword>
<feature type="transmembrane region" description="Helical" evidence="1">
    <location>
        <begin position="6"/>
        <end position="35"/>
    </location>
</feature>
<reference evidence="2 3" key="1">
    <citation type="submission" date="2018-10" db="EMBL/GenBank/DDBJ databases">
        <title>Draft Genome Sequence of Anaerotignum sp. KCTC 15736.</title>
        <authorList>
            <person name="Choi S.H."/>
            <person name="Kim J.S."/>
            <person name="Kang S.W."/>
            <person name="Lee J.S."/>
            <person name="Park S.H."/>
        </authorList>
    </citation>
    <scope>NUCLEOTIDE SEQUENCE [LARGE SCALE GENOMIC DNA]</scope>
    <source>
        <strain evidence="2 3">KCTC 15736</strain>
    </source>
</reference>
<proteinExistence type="predicted"/>